<proteinExistence type="predicted"/>
<dbReference type="Proteomes" id="UP000000428">
    <property type="component" value="Chromosome"/>
</dbReference>
<evidence type="ECO:0000256" key="1">
    <source>
        <dbReference type="SAM" id="MobiDB-lite"/>
    </source>
</evidence>
<reference evidence="2 3" key="3">
    <citation type="journal article" date="2014" name="J. Ind. Microbiol. Biotechnol.">
        <title>Genome mining of the Streptomyces avermitilis genome and development of genome-minimized hosts for heterologous expression of biosynthetic gene clusters.</title>
        <authorList>
            <person name="Ikeda H."/>
            <person name="Shin-ya K."/>
            <person name="Omura S."/>
        </authorList>
    </citation>
    <scope>NUCLEOTIDE SEQUENCE [LARGE SCALE GENOMIC DNA]</scope>
    <source>
        <strain evidence="3">ATCC 31267 / DSM 46492 / JCM 5070 / NBRC 14893 / NCIMB 12804 / NRRL 8165 / MA-4680</strain>
    </source>
</reference>
<protein>
    <submittedName>
        <fullName evidence="2">Uncharacterized protein</fullName>
    </submittedName>
</protein>
<accession>Q82QX1</accession>
<dbReference type="KEGG" id="sma:SAVERM_374"/>
<gene>
    <name evidence="2" type="ORF">SAVERM_374</name>
</gene>
<dbReference type="EMBL" id="BA000030">
    <property type="protein sequence ID" value="BAC68083.1"/>
    <property type="molecule type" value="Genomic_DNA"/>
</dbReference>
<name>Q82QX1_STRAW</name>
<dbReference type="HOGENOM" id="CLU_2083454_0_0_11"/>
<dbReference type="AlphaFoldDB" id="Q82QX1"/>
<reference evidence="2 3" key="1">
    <citation type="journal article" date="2001" name="Proc. Natl. Acad. Sci. U.S.A.">
        <title>Genome sequence of an industrial microorganism Streptomyces avermitilis: deducing the ability of producing secondary metabolites.</title>
        <authorList>
            <person name="Omura S."/>
            <person name="Ikeda H."/>
            <person name="Ishikawa J."/>
            <person name="Hanamoto A."/>
            <person name="Takahashi C."/>
            <person name="Shinose M."/>
            <person name="Takahashi Y."/>
            <person name="Horikawa H."/>
            <person name="Nakazawa H."/>
            <person name="Osonoe T."/>
            <person name="Kikuchi H."/>
            <person name="Shiba T."/>
            <person name="Sakaki Y."/>
            <person name="Hattori M."/>
        </authorList>
    </citation>
    <scope>NUCLEOTIDE SEQUENCE [LARGE SCALE GENOMIC DNA]</scope>
    <source>
        <strain evidence="3">ATCC 31267 / DSM 46492 / JCM 5070 / NBRC 14893 / NCIMB 12804 / NRRL 8165 / MA-4680</strain>
    </source>
</reference>
<evidence type="ECO:0000313" key="3">
    <source>
        <dbReference type="Proteomes" id="UP000000428"/>
    </source>
</evidence>
<keyword evidence="3" id="KW-1185">Reference proteome</keyword>
<feature type="region of interest" description="Disordered" evidence="1">
    <location>
        <begin position="1"/>
        <end position="94"/>
    </location>
</feature>
<organism evidence="2 3">
    <name type="scientific">Streptomyces avermitilis (strain ATCC 31267 / DSM 46492 / JCM 5070 / NBRC 14893 / NCIMB 12804 / NRRL 8165 / MA-4680)</name>
    <dbReference type="NCBI Taxonomy" id="227882"/>
    <lineage>
        <taxon>Bacteria</taxon>
        <taxon>Bacillati</taxon>
        <taxon>Actinomycetota</taxon>
        <taxon>Actinomycetes</taxon>
        <taxon>Kitasatosporales</taxon>
        <taxon>Streptomycetaceae</taxon>
        <taxon>Streptomyces</taxon>
    </lineage>
</organism>
<evidence type="ECO:0000313" key="2">
    <source>
        <dbReference type="EMBL" id="BAC68083.1"/>
    </source>
</evidence>
<reference evidence="2 3" key="2">
    <citation type="journal article" date="2003" name="Nat. Biotechnol.">
        <title>Complete genome sequence and comparative analysis of the industrial microorganism Streptomyces avermitilis.</title>
        <authorList>
            <person name="Ikeda H."/>
            <person name="Ishikawa J."/>
            <person name="Hanamoto A."/>
            <person name="Shinose M."/>
            <person name="Kikuchi H."/>
            <person name="Shiba T."/>
            <person name="Sakaki Y."/>
            <person name="Hattori M."/>
            <person name="Omura S."/>
        </authorList>
    </citation>
    <scope>NUCLEOTIDE SEQUENCE [LARGE SCALE GENOMIC DNA]</scope>
    <source>
        <strain evidence="3">ATCC 31267 / DSM 46492 / JCM 5070 / NBRC 14893 / NCIMB 12804 / NRRL 8165 / MA-4680</strain>
    </source>
</reference>
<sequence length="117" mass="12616">MRPVRQRRADTGFSAETRSVPSGGIEWPRSRKTPTALSAHTTGPARPKWVPSIATTSIPAQRAPAVRTAEAGPRRRSNRARTGRTPSRVRASHNAVPLIVTTSIESSAAVSLRQTAR</sequence>